<accession>A0AAQ2EXI1</accession>
<dbReference type="AlphaFoldDB" id="A0AAQ2EXI1"/>
<reference evidence="1 2" key="1">
    <citation type="submission" date="2017-12" db="EMBL/GenBank/DDBJ databases">
        <authorList>
            <person name="Paulsen S."/>
            <person name="Gram L.K."/>
        </authorList>
    </citation>
    <scope>NUCLEOTIDE SEQUENCE [LARGE SCALE GENOMIC DNA]</scope>
    <source>
        <strain evidence="1 2">S1607</strain>
    </source>
</reference>
<proteinExistence type="predicted"/>
<evidence type="ECO:0000313" key="1">
    <source>
        <dbReference type="EMBL" id="TMN78347.1"/>
    </source>
</evidence>
<dbReference type="EMBL" id="PNEL01000021">
    <property type="protein sequence ID" value="TMN78347.1"/>
    <property type="molecule type" value="Genomic_DNA"/>
</dbReference>
<sequence length="71" mass="8102">MSLKSHCEAVKRHYEKAERAASSGDYSKKETELKYARIALDHIKSCGKSEKQIAREGSDVLEMYKYGYKGL</sequence>
<dbReference type="Proteomes" id="UP000305423">
    <property type="component" value="Unassembled WGS sequence"/>
</dbReference>
<name>A0AAQ2EXI1_PSEO7</name>
<reference evidence="2" key="2">
    <citation type="submission" date="2019-06" db="EMBL/GenBank/DDBJ databases">
        <title>Co-occurence of chitin degradation, pigmentation and bioactivity in marine Pseudoalteromonas.</title>
        <authorList>
            <person name="Sonnenschein E.C."/>
            <person name="Bech P.K."/>
        </authorList>
    </citation>
    <scope>NUCLEOTIDE SEQUENCE [LARGE SCALE GENOMIC DNA]</scope>
    <source>
        <strain evidence="2">S1607</strain>
    </source>
</reference>
<protein>
    <submittedName>
        <fullName evidence="1">Uncharacterized protein</fullName>
    </submittedName>
</protein>
<organism evidence="1 2">
    <name type="scientific">Pseudoalteromonas piscicida</name>
    <dbReference type="NCBI Taxonomy" id="43662"/>
    <lineage>
        <taxon>Bacteria</taxon>
        <taxon>Pseudomonadati</taxon>
        <taxon>Pseudomonadota</taxon>
        <taxon>Gammaproteobacteria</taxon>
        <taxon>Alteromonadales</taxon>
        <taxon>Pseudoalteromonadaceae</taxon>
        <taxon>Pseudoalteromonas</taxon>
    </lineage>
</organism>
<gene>
    <name evidence="1" type="ORF">CWB74_08790</name>
</gene>
<comment type="caution">
    <text evidence="1">The sequence shown here is derived from an EMBL/GenBank/DDBJ whole genome shotgun (WGS) entry which is preliminary data.</text>
</comment>
<evidence type="ECO:0000313" key="2">
    <source>
        <dbReference type="Proteomes" id="UP000305423"/>
    </source>
</evidence>
<dbReference type="RefSeq" id="WP_045962874.1">
    <property type="nucleotide sequence ID" value="NZ_JXXW01000017.1"/>
</dbReference>